<proteinExistence type="predicted"/>
<dbReference type="AlphaFoldDB" id="A0A3N9U067"/>
<dbReference type="OrthoDB" id="8849052at2"/>
<protein>
    <submittedName>
        <fullName evidence="1">Structural protein</fullName>
    </submittedName>
</protein>
<accession>A0A3N9U067</accession>
<gene>
    <name evidence="1" type="ORF">EES38_21545</name>
</gene>
<dbReference type="Proteomes" id="UP000281112">
    <property type="component" value="Unassembled WGS sequence"/>
</dbReference>
<dbReference type="EMBL" id="RJVQ01000021">
    <property type="protein sequence ID" value="RQW61036.1"/>
    <property type="molecule type" value="Genomic_DNA"/>
</dbReference>
<evidence type="ECO:0000313" key="2">
    <source>
        <dbReference type="Proteomes" id="UP000281112"/>
    </source>
</evidence>
<evidence type="ECO:0000313" key="1">
    <source>
        <dbReference type="EMBL" id="RQW61036.1"/>
    </source>
</evidence>
<reference evidence="1 2" key="1">
    <citation type="submission" date="2018-11" db="EMBL/GenBank/DDBJ databases">
        <title>Vibrio LJC006 sp. nov., isolated from seawater during the bloom of the enteromorpha.</title>
        <authorList>
            <person name="Liang J."/>
        </authorList>
    </citation>
    <scope>NUCLEOTIDE SEQUENCE [LARGE SCALE GENOMIC DNA]</scope>
    <source>
        <strain evidence="1 2">LJC006</strain>
    </source>
</reference>
<comment type="caution">
    <text evidence="1">The sequence shown here is derived from an EMBL/GenBank/DDBJ whole genome shotgun (WGS) entry which is preliminary data.</text>
</comment>
<keyword evidence="2" id="KW-1185">Reference proteome</keyword>
<sequence>MPRGIRNNNPGNIRKASFSWVGEVSQDNAGYVIFDTAAHGIRAMYRVLLTYRNKYGLNTVKGIINRWAPTSENDTQSYINHVASVLGVSVDTPLVLAQYPALIKVIIKHENGIQPYSDKVISDGIASA</sequence>
<name>A0A3N9U067_9VIBR</name>
<organism evidence="1 2">
    <name type="scientific">Vibrio viridaestus</name>
    <dbReference type="NCBI Taxonomy" id="2487322"/>
    <lineage>
        <taxon>Bacteria</taxon>
        <taxon>Pseudomonadati</taxon>
        <taxon>Pseudomonadota</taxon>
        <taxon>Gammaproteobacteria</taxon>
        <taxon>Vibrionales</taxon>
        <taxon>Vibrionaceae</taxon>
        <taxon>Vibrio</taxon>
    </lineage>
</organism>
<dbReference type="RefSeq" id="WP_124939260.1">
    <property type="nucleotide sequence ID" value="NZ_RJVQ01000021.1"/>
</dbReference>